<evidence type="ECO:0000313" key="2">
    <source>
        <dbReference type="EMBL" id="AKV66767.1"/>
    </source>
</evidence>
<keyword evidence="1" id="KW-0812">Transmembrane</keyword>
<keyword evidence="2" id="KW-0378">Hydrolase</keyword>
<keyword evidence="1" id="KW-1133">Transmembrane helix</keyword>
<organism evidence="2 3">
    <name type="scientific">Microcystis panniformis FACHB-1757</name>
    <dbReference type="NCBI Taxonomy" id="1638788"/>
    <lineage>
        <taxon>Bacteria</taxon>
        <taxon>Bacillati</taxon>
        <taxon>Cyanobacteriota</taxon>
        <taxon>Cyanophyceae</taxon>
        <taxon>Oscillatoriophycideae</taxon>
        <taxon>Chroococcales</taxon>
        <taxon>Microcystaceae</taxon>
        <taxon>Microcystis</taxon>
    </lineage>
</organism>
<dbReference type="AlphaFoldDB" id="A0A0K1RXZ3"/>
<sequence length="74" mass="8402">MNHFLHSFTVFPDSARKSRSYSLGKLRRPLIFLFTVGCLTSVVGYRFYNQPKLAVGTISPVTIIAPEDARFHLD</sequence>
<name>A0A0K1RXZ3_9CHRO</name>
<evidence type="ECO:0000256" key="1">
    <source>
        <dbReference type="SAM" id="Phobius"/>
    </source>
</evidence>
<dbReference type="KEGG" id="mpk:VL20_1609"/>
<reference evidence="2 3" key="1">
    <citation type="journal article" date="2016" name="Stand. Genomic Sci.">
        <title>Complete genome sequence and genomic characterization of Microcystis panniformis FACHB 1757 by third-generation sequencing.</title>
        <authorList>
            <person name="Zhang J.Y."/>
            <person name="Guan R."/>
            <person name="Zhang H.J."/>
            <person name="Li H."/>
            <person name="Xiao P."/>
            <person name="Yu G.L."/>
            <person name="Du L."/>
            <person name="Cao D.M."/>
            <person name="Zhu B.C."/>
            <person name="Li R.H."/>
            <person name="Lu Z.H."/>
        </authorList>
    </citation>
    <scope>NUCLEOTIDE SEQUENCE [LARGE SCALE GENOMIC DNA]</scope>
    <source>
        <strain evidence="2 3">FACHB-1757</strain>
    </source>
</reference>
<feature type="transmembrane region" description="Helical" evidence="1">
    <location>
        <begin position="30"/>
        <end position="48"/>
    </location>
</feature>
<dbReference type="GO" id="GO:0016787">
    <property type="term" value="F:hydrolase activity"/>
    <property type="evidence" value="ECO:0007669"/>
    <property type="project" value="UniProtKB-KW"/>
</dbReference>
<dbReference type="Proteomes" id="UP000068167">
    <property type="component" value="Chromosome"/>
</dbReference>
<gene>
    <name evidence="2" type="ORF">VL20_1609</name>
</gene>
<evidence type="ECO:0000313" key="3">
    <source>
        <dbReference type="Proteomes" id="UP000068167"/>
    </source>
</evidence>
<keyword evidence="3" id="KW-1185">Reference proteome</keyword>
<protein>
    <submittedName>
        <fullName evidence="2">Membrane protein containing HD superfamily hydrolase domain YQFF-like protein</fullName>
    </submittedName>
</protein>
<accession>A0A0K1RXZ3</accession>
<dbReference type="PATRIC" id="fig|1638788.3.peg.1612"/>
<keyword evidence="1" id="KW-0472">Membrane</keyword>
<proteinExistence type="predicted"/>
<dbReference type="EMBL" id="CP011339">
    <property type="protein sequence ID" value="AKV66767.1"/>
    <property type="molecule type" value="Genomic_DNA"/>
</dbReference>